<organism evidence="1 2">
    <name type="scientific">Dipteronia dyeriana</name>
    <dbReference type="NCBI Taxonomy" id="168575"/>
    <lineage>
        <taxon>Eukaryota</taxon>
        <taxon>Viridiplantae</taxon>
        <taxon>Streptophyta</taxon>
        <taxon>Embryophyta</taxon>
        <taxon>Tracheophyta</taxon>
        <taxon>Spermatophyta</taxon>
        <taxon>Magnoliopsida</taxon>
        <taxon>eudicotyledons</taxon>
        <taxon>Gunneridae</taxon>
        <taxon>Pentapetalae</taxon>
        <taxon>rosids</taxon>
        <taxon>malvids</taxon>
        <taxon>Sapindales</taxon>
        <taxon>Sapindaceae</taxon>
        <taxon>Hippocastanoideae</taxon>
        <taxon>Acereae</taxon>
        <taxon>Dipteronia</taxon>
    </lineage>
</organism>
<gene>
    <name evidence="1" type="ORF">Ddye_021745</name>
</gene>
<comment type="caution">
    <text evidence="1">The sequence shown here is derived from an EMBL/GenBank/DDBJ whole genome shotgun (WGS) entry which is preliminary data.</text>
</comment>
<name>A0AAD9U288_9ROSI</name>
<proteinExistence type="predicted"/>
<protein>
    <submittedName>
        <fullName evidence="1">Uncharacterized protein</fullName>
    </submittedName>
</protein>
<keyword evidence="2" id="KW-1185">Reference proteome</keyword>
<dbReference type="Proteomes" id="UP001280121">
    <property type="component" value="Unassembled WGS sequence"/>
</dbReference>
<sequence length="125" mass="13533">MPSTCSTSTLICYQRKSELQADVSFKGGDRHCDANGRVMACNSQLCDANFDMVTAKAMAVCKGIAFSRDCGFKELGNVVFKCVSKVANRAARTLANEAMGTLEDGFWMEEAPSCISSLVIDEQLN</sequence>
<evidence type="ECO:0000313" key="2">
    <source>
        <dbReference type="Proteomes" id="UP001280121"/>
    </source>
</evidence>
<reference evidence="1" key="1">
    <citation type="journal article" date="2023" name="Plant J.">
        <title>Genome sequences and population genomics provide insights into the demographic history, inbreeding, and mutation load of two 'living fossil' tree species of Dipteronia.</title>
        <authorList>
            <person name="Feng Y."/>
            <person name="Comes H.P."/>
            <person name="Chen J."/>
            <person name="Zhu S."/>
            <person name="Lu R."/>
            <person name="Zhang X."/>
            <person name="Li P."/>
            <person name="Qiu J."/>
            <person name="Olsen K.M."/>
            <person name="Qiu Y."/>
        </authorList>
    </citation>
    <scope>NUCLEOTIDE SEQUENCE</scope>
    <source>
        <strain evidence="1">KIB01</strain>
    </source>
</reference>
<accession>A0AAD9U288</accession>
<dbReference type="AlphaFoldDB" id="A0AAD9U288"/>
<dbReference type="EMBL" id="JANJYI010000006">
    <property type="protein sequence ID" value="KAK2646550.1"/>
    <property type="molecule type" value="Genomic_DNA"/>
</dbReference>
<evidence type="ECO:0000313" key="1">
    <source>
        <dbReference type="EMBL" id="KAK2646550.1"/>
    </source>
</evidence>